<dbReference type="AlphaFoldDB" id="A0ABC8S3A5"/>
<keyword evidence="2" id="KW-1015">Disulfide bond</keyword>
<keyword evidence="4" id="KW-1185">Reference proteome</keyword>
<dbReference type="Pfam" id="PF01190">
    <property type="entry name" value="Pollen_Ole_e_1"/>
    <property type="match status" value="1"/>
</dbReference>
<reference evidence="3 4" key="1">
    <citation type="submission" date="2024-02" db="EMBL/GenBank/DDBJ databases">
        <authorList>
            <person name="Vignale AGUSTIN F."/>
            <person name="Sosa J E."/>
            <person name="Modenutti C."/>
        </authorList>
    </citation>
    <scope>NUCLEOTIDE SEQUENCE [LARGE SCALE GENOMIC DNA]</scope>
</reference>
<dbReference type="Proteomes" id="UP001642360">
    <property type="component" value="Unassembled WGS sequence"/>
</dbReference>
<protein>
    <recommendedName>
        <fullName evidence="5">Olee1-like protein</fullName>
    </recommendedName>
</protein>
<dbReference type="InterPro" id="IPR006040">
    <property type="entry name" value="Allergen_Ole_e_I_CS"/>
</dbReference>
<comment type="similarity">
    <text evidence="1">Belongs to the Ole e I family.</text>
</comment>
<evidence type="ECO:0000313" key="3">
    <source>
        <dbReference type="EMBL" id="CAK9151694.1"/>
    </source>
</evidence>
<accession>A0ABC8S3A5</accession>
<evidence type="ECO:0000313" key="4">
    <source>
        <dbReference type="Proteomes" id="UP001642360"/>
    </source>
</evidence>
<evidence type="ECO:0000256" key="1">
    <source>
        <dbReference type="ARBA" id="ARBA00010049"/>
    </source>
</evidence>
<dbReference type="EMBL" id="CAUOFW020002169">
    <property type="protein sequence ID" value="CAK9151694.1"/>
    <property type="molecule type" value="Genomic_DNA"/>
</dbReference>
<sequence>MAVPESLGPPWTINSGSAAELRPRFEGLELGSERCTLFSTGQRKAFTSAYLPICHTHKDKVKTMAKAVALVASALCFLALASLAQCHEKNQFHIEGKVYCDTCRVQFETRISDNIPGNSHDNNSGAKVRLECKNREHGKITYSVEGVTDANGQYSLLVEGDHEEEICEVRVVESPREDCADPMEGLEHARVACTGNNGLLTPVRYANPLGFMKKESLSNCKEVLDELGFLPITY</sequence>
<dbReference type="PANTHER" id="PTHR31614">
    <property type="entry name" value="PROTEIN DOWNSTREAM OF FLC-RELATED"/>
    <property type="match status" value="1"/>
</dbReference>
<dbReference type="PANTHER" id="PTHR31614:SF2">
    <property type="entry name" value="F28N24.16 PROTEIN"/>
    <property type="match status" value="1"/>
</dbReference>
<comment type="caution">
    <text evidence="3">The sequence shown here is derived from an EMBL/GenBank/DDBJ whole genome shotgun (WGS) entry which is preliminary data.</text>
</comment>
<proteinExistence type="inferred from homology"/>
<evidence type="ECO:0008006" key="5">
    <source>
        <dbReference type="Google" id="ProtNLM"/>
    </source>
</evidence>
<gene>
    <name evidence="3" type="ORF">ILEXP_LOCUS19865</name>
</gene>
<dbReference type="PROSITE" id="PS00925">
    <property type="entry name" value="OLEEI"/>
    <property type="match status" value="1"/>
</dbReference>
<dbReference type="InterPro" id="IPR006041">
    <property type="entry name" value="Pollen_Ole_e1_allergen"/>
</dbReference>
<organism evidence="3 4">
    <name type="scientific">Ilex paraguariensis</name>
    <name type="common">yerba mate</name>
    <dbReference type="NCBI Taxonomy" id="185542"/>
    <lineage>
        <taxon>Eukaryota</taxon>
        <taxon>Viridiplantae</taxon>
        <taxon>Streptophyta</taxon>
        <taxon>Embryophyta</taxon>
        <taxon>Tracheophyta</taxon>
        <taxon>Spermatophyta</taxon>
        <taxon>Magnoliopsida</taxon>
        <taxon>eudicotyledons</taxon>
        <taxon>Gunneridae</taxon>
        <taxon>Pentapetalae</taxon>
        <taxon>asterids</taxon>
        <taxon>campanulids</taxon>
        <taxon>Aquifoliales</taxon>
        <taxon>Aquifoliaceae</taxon>
        <taxon>Ilex</taxon>
    </lineage>
</organism>
<evidence type="ECO:0000256" key="2">
    <source>
        <dbReference type="ARBA" id="ARBA00023157"/>
    </source>
</evidence>
<name>A0ABC8S3A5_9AQUA</name>